<sequence>MNISQKYMNTSLVCHRPKFLRSSTPDFSRQLSRASPCMYIKGQTIGLGGQLGESTQQLRSSWIEHESVRSKLNRARSSGRLTF</sequence>
<keyword evidence="3" id="KW-1185">Reference proteome</keyword>
<accession>V6LXY9</accession>
<protein>
    <submittedName>
        <fullName evidence="1">Uncharacterized protein</fullName>
    </submittedName>
</protein>
<reference evidence="2" key="2">
    <citation type="submission" date="2020-12" db="EMBL/GenBank/DDBJ databases">
        <title>New Spironucleus salmonicida genome in near-complete chromosomes.</title>
        <authorList>
            <person name="Xu F."/>
            <person name="Kurt Z."/>
            <person name="Jimenez-Gonzalez A."/>
            <person name="Astvaldsson A."/>
            <person name="Andersson J.O."/>
            <person name="Svard S.G."/>
        </authorList>
    </citation>
    <scope>NUCLEOTIDE SEQUENCE</scope>
    <source>
        <strain evidence="2">ATCC 50377</strain>
    </source>
</reference>
<reference evidence="1 2" key="1">
    <citation type="journal article" date="2014" name="PLoS Genet.">
        <title>The Genome of Spironucleus salmonicida Highlights a Fish Pathogen Adapted to Fluctuating Environments.</title>
        <authorList>
            <person name="Xu F."/>
            <person name="Jerlstrom-Hultqvist J."/>
            <person name="Einarsson E."/>
            <person name="Astvaldsson A."/>
            <person name="Svard S.G."/>
            <person name="Andersson J.O."/>
        </authorList>
    </citation>
    <scope>NUCLEOTIDE SEQUENCE</scope>
    <source>
        <strain evidence="2">ATCC 50377</strain>
    </source>
</reference>
<dbReference type="EMBL" id="KI545956">
    <property type="protein sequence ID" value="EST49118.1"/>
    <property type="molecule type" value="Genomic_DNA"/>
</dbReference>
<dbReference type="VEuPathDB" id="GiardiaDB:SS50377_24851"/>
<dbReference type="EMBL" id="AUWU02000005">
    <property type="protein sequence ID" value="KAH0572738.1"/>
    <property type="molecule type" value="Genomic_DNA"/>
</dbReference>
<evidence type="ECO:0000313" key="3">
    <source>
        <dbReference type="Proteomes" id="UP000018208"/>
    </source>
</evidence>
<gene>
    <name evidence="1" type="ORF">SS50377_10603</name>
    <name evidence="2" type="ORF">SS50377_24851</name>
</gene>
<evidence type="ECO:0000313" key="1">
    <source>
        <dbReference type="EMBL" id="EST49118.1"/>
    </source>
</evidence>
<dbReference type="Proteomes" id="UP000018208">
    <property type="component" value="Unassembled WGS sequence"/>
</dbReference>
<proteinExistence type="predicted"/>
<evidence type="ECO:0000313" key="2">
    <source>
        <dbReference type="EMBL" id="KAH0572738.1"/>
    </source>
</evidence>
<dbReference type="AlphaFoldDB" id="V6LXY9"/>
<organism evidence="1">
    <name type="scientific">Spironucleus salmonicida</name>
    <dbReference type="NCBI Taxonomy" id="348837"/>
    <lineage>
        <taxon>Eukaryota</taxon>
        <taxon>Metamonada</taxon>
        <taxon>Diplomonadida</taxon>
        <taxon>Hexamitidae</taxon>
        <taxon>Hexamitinae</taxon>
        <taxon>Spironucleus</taxon>
    </lineage>
</organism>
<name>V6LXY9_9EUKA</name>